<sequence length="697" mass="76979">MIVASRWLSYRGRFLPLGRAAFRKTLTRGRSQRSPEILLPKWVSIHELRLMLRANYISCLRACGVSVSRGIYEWSDSEGRRFLASRTFGFQAIKVSPDPPSPQRCVSSSALPVVTIVGHKDHGKTTLMERLTGERLVAEEPGETTQQIVIRPLSLPTDGEPCTVTLLDTPGDALFEIVRGRALHLADIAVVVLSVEGGELQTRDAILQADRFRVPVIFCINKCDLEFNDVEVARAELRVQCMQMYKDGLISSDLSHEVDRAVAVSALSGFRLEALGTEIIRRLEGSSLPINSVVLQDSFGGVALKDVESFIRRTNCLVSSGAPPIAVCFVLEVEKTHSFGVVLTLIVRHGVLIEGNYFVCGTEYGRVSGIYPAHLRIAPGDKVDRATVGQAVRVTGIKSLDGVSADDFLLTLPQHEAFRLSQYRRDVQLLRAHQIDGPPLSVPWAVLLQSKEDAGYGSKSEPPEPAAPDLEEIDNMADYDGPSTSIYLRPTNEDINEEEGATIDDTCDDTISEEARDPQSQEPCEHDTDGWAAKVAEKNKELQERWRAKLKSPHLPQKTVKAHGVVHPPKVTADLGKPVLPVILRANFVGTFDALLDGFDELEKKYDVRISVVHGGLGPIVPGDIVQADIGNKFSFCPVYAFQVPVLNDAIKHAVINKITVRKFNVYSDLLADMEERCQRAVRRASEGRERGLLFRN</sequence>
<name>A0AAD9GJS0_BABDI</name>
<organism evidence="7 8">
    <name type="scientific">Babesia divergens</name>
    <dbReference type="NCBI Taxonomy" id="32595"/>
    <lineage>
        <taxon>Eukaryota</taxon>
        <taxon>Sar</taxon>
        <taxon>Alveolata</taxon>
        <taxon>Apicomplexa</taxon>
        <taxon>Aconoidasida</taxon>
        <taxon>Piroplasmida</taxon>
        <taxon>Babesiidae</taxon>
        <taxon>Babesia</taxon>
    </lineage>
</organism>
<feature type="domain" description="Tr-type G" evidence="6">
    <location>
        <begin position="109"/>
        <end position="288"/>
    </location>
</feature>
<keyword evidence="8" id="KW-1185">Reference proteome</keyword>
<proteinExistence type="inferred from homology"/>
<dbReference type="SUPFAM" id="SSF50447">
    <property type="entry name" value="Translation proteins"/>
    <property type="match status" value="1"/>
</dbReference>
<dbReference type="Pfam" id="PF11987">
    <property type="entry name" value="IF-2"/>
    <property type="match status" value="1"/>
</dbReference>
<dbReference type="SUPFAM" id="SSF52156">
    <property type="entry name" value="Initiation factor IF2/eIF5b, domain 3"/>
    <property type="match status" value="1"/>
</dbReference>
<dbReference type="Gene3D" id="2.40.30.10">
    <property type="entry name" value="Translation factors"/>
    <property type="match status" value="1"/>
</dbReference>
<evidence type="ECO:0000313" key="8">
    <source>
        <dbReference type="Proteomes" id="UP001195914"/>
    </source>
</evidence>
<evidence type="ECO:0000313" key="7">
    <source>
        <dbReference type="EMBL" id="KAK1939730.1"/>
    </source>
</evidence>
<dbReference type="GO" id="GO:0005525">
    <property type="term" value="F:GTP binding"/>
    <property type="evidence" value="ECO:0007669"/>
    <property type="project" value="UniProtKB-KW"/>
</dbReference>
<reference evidence="7" key="2">
    <citation type="submission" date="2021-05" db="EMBL/GenBank/DDBJ databases">
        <authorList>
            <person name="Pain A."/>
        </authorList>
    </citation>
    <scope>NUCLEOTIDE SEQUENCE</scope>
    <source>
        <strain evidence="7">1802A</strain>
    </source>
</reference>
<dbReference type="Gene3D" id="3.40.50.300">
    <property type="entry name" value="P-loop containing nucleotide triphosphate hydrolases"/>
    <property type="match status" value="1"/>
</dbReference>
<evidence type="ECO:0000256" key="5">
    <source>
        <dbReference type="ARBA" id="ARBA00023134"/>
    </source>
</evidence>
<dbReference type="PANTHER" id="PTHR43381">
    <property type="entry name" value="TRANSLATION INITIATION FACTOR IF-2-RELATED"/>
    <property type="match status" value="1"/>
</dbReference>
<dbReference type="PANTHER" id="PTHR43381:SF20">
    <property type="entry name" value="TRANSLATION INITIATION FACTOR IF-2, MITOCHONDRIAL"/>
    <property type="match status" value="1"/>
</dbReference>
<keyword evidence="7" id="KW-0251">Elongation factor</keyword>
<dbReference type="SUPFAM" id="SSF52540">
    <property type="entry name" value="P-loop containing nucleoside triphosphate hydrolases"/>
    <property type="match status" value="1"/>
</dbReference>
<dbReference type="InterPro" id="IPR027417">
    <property type="entry name" value="P-loop_NTPase"/>
</dbReference>
<keyword evidence="4" id="KW-0648">Protein biosynthesis</keyword>
<dbReference type="InterPro" id="IPR036925">
    <property type="entry name" value="TIF_IF2_dom3_sf"/>
</dbReference>
<dbReference type="GO" id="GO:0003924">
    <property type="term" value="F:GTPase activity"/>
    <property type="evidence" value="ECO:0007669"/>
    <property type="project" value="InterPro"/>
</dbReference>
<dbReference type="InterPro" id="IPR009000">
    <property type="entry name" value="Transl_B-barrel_sf"/>
</dbReference>
<dbReference type="PROSITE" id="PS51722">
    <property type="entry name" value="G_TR_2"/>
    <property type="match status" value="1"/>
</dbReference>
<evidence type="ECO:0000256" key="1">
    <source>
        <dbReference type="ARBA" id="ARBA00007733"/>
    </source>
</evidence>
<dbReference type="Gene3D" id="3.40.50.10050">
    <property type="entry name" value="Translation initiation factor IF- 2, domain 3"/>
    <property type="match status" value="1"/>
</dbReference>
<dbReference type="InterPro" id="IPR015760">
    <property type="entry name" value="TIF_IF2"/>
</dbReference>
<dbReference type="Pfam" id="PF00009">
    <property type="entry name" value="GTP_EFTU"/>
    <property type="match status" value="1"/>
</dbReference>
<accession>A0AAD9GJS0</accession>
<gene>
    <name evidence="7" type="ORF">X943_002691</name>
</gene>
<evidence type="ECO:0000256" key="3">
    <source>
        <dbReference type="ARBA" id="ARBA00022741"/>
    </source>
</evidence>
<evidence type="ECO:0000256" key="2">
    <source>
        <dbReference type="ARBA" id="ARBA00022540"/>
    </source>
</evidence>
<dbReference type="InterPro" id="IPR023115">
    <property type="entry name" value="TIF_IF2_dom3"/>
</dbReference>
<dbReference type="InterPro" id="IPR000795">
    <property type="entry name" value="T_Tr_GTP-bd_dom"/>
</dbReference>
<dbReference type="PRINTS" id="PR00315">
    <property type="entry name" value="ELONGATNFCT"/>
</dbReference>
<dbReference type="AlphaFoldDB" id="A0AAD9GJS0"/>
<dbReference type="InterPro" id="IPR005225">
    <property type="entry name" value="Small_GTP-bd"/>
</dbReference>
<protein>
    <submittedName>
        <fullName evidence="7">Small GTP-binding and elongation factor Tu GTP binding domain containing protein</fullName>
    </submittedName>
</protein>
<evidence type="ECO:0000256" key="4">
    <source>
        <dbReference type="ARBA" id="ARBA00022917"/>
    </source>
</evidence>
<dbReference type="Proteomes" id="UP001195914">
    <property type="component" value="Unassembled WGS sequence"/>
</dbReference>
<keyword evidence="3" id="KW-0547">Nucleotide-binding</keyword>
<dbReference type="NCBIfam" id="TIGR00231">
    <property type="entry name" value="small_GTP"/>
    <property type="match status" value="1"/>
</dbReference>
<dbReference type="GO" id="GO:0003746">
    <property type="term" value="F:translation elongation factor activity"/>
    <property type="evidence" value="ECO:0007669"/>
    <property type="project" value="UniProtKB-KW"/>
</dbReference>
<keyword evidence="5" id="KW-0342">GTP-binding</keyword>
<comment type="caution">
    <text evidence="7">The sequence shown here is derived from an EMBL/GenBank/DDBJ whole genome shotgun (WGS) entry which is preliminary data.</text>
</comment>
<evidence type="ECO:0000259" key="6">
    <source>
        <dbReference type="PROSITE" id="PS51722"/>
    </source>
</evidence>
<dbReference type="GO" id="GO:0005737">
    <property type="term" value="C:cytoplasm"/>
    <property type="evidence" value="ECO:0007669"/>
    <property type="project" value="TreeGrafter"/>
</dbReference>
<comment type="similarity">
    <text evidence="1">Belongs to the TRAFAC class translation factor GTPase superfamily. Classic translation factor GTPase family. IF-2 subfamily.</text>
</comment>
<reference evidence="7" key="1">
    <citation type="journal article" date="2014" name="Nucleic Acids Res.">
        <title>The evolutionary dynamics of variant antigen genes in Babesia reveal a history of genomic innovation underlying host-parasite interaction.</title>
        <authorList>
            <person name="Jackson A.P."/>
            <person name="Otto T.D."/>
            <person name="Darby A."/>
            <person name="Ramaprasad A."/>
            <person name="Xia D."/>
            <person name="Echaide I.E."/>
            <person name="Farber M."/>
            <person name="Gahlot S."/>
            <person name="Gamble J."/>
            <person name="Gupta D."/>
            <person name="Gupta Y."/>
            <person name="Jackson L."/>
            <person name="Malandrin L."/>
            <person name="Malas T.B."/>
            <person name="Moussa E."/>
            <person name="Nair M."/>
            <person name="Reid A.J."/>
            <person name="Sanders M."/>
            <person name="Sharma J."/>
            <person name="Tracey A."/>
            <person name="Quail M.A."/>
            <person name="Weir W."/>
            <person name="Wastling J.M."/>
            <person name="Hall N."/>
            <person name="Willadsen P."/>
            <person name="Lingelbach K."/>
            <person name="Shiels B."/>
            <person name="Tait A."/>
            <person name="Berriman M."/>
            <person name="Allred D.R."/>
            <person name="Pain A."/>
        </authorList>
    </citation>
    <scope>NUCLEOTIDE SEQUENCE</scope>
    <source>
        <strain evidence="7">1802A</strain>
    </source>
</reference>
<keyword evidence="2" id="KW-0396">Initiation factor</keyword>
<dbReference type="EMBL" id="JAHBMH010000007">
    <property type="protein sequence ID" value="KAK1939730.1"/>
    <property type="molecule type" value="Genomic_DNA"/>
</dbReference>
<dbReference type="GO" id="GO:0003743">
    <property type="term" value="F:translation initiation factor activity"/>
    <property type="evidence" value="ECO:0007669"/>
    <property type="project" value="UniProtKB-KW"/>
</dbReference>